<sequence length="90" mass="9752">MNVLTLSSISNSIPGYSGMAGTNENLMARVEVRVQQNSRIIVGLISGPGRRYISTAYDASFVVHLLQGSSLILQPNYFDMADAAMSQEQV</sequence>
<dbReference type="AlphaFoldDB" id="A0A915ITX3"/>
<evidence type="ECO:0000313" key="1">
    <source>
        <dbReference type="Proteomes" id="UP000887565"/>
    </source>
</evidence>
<protein>
    <submittedName>
        <fullName evidence="2">Uncharacterized protein</fullName>
    </submittedName>
</protein>
<evidence type="ECO:0000313" key="2">
    <source>
        <dbReference type="WBParaSite" id="nRc.2.0.1.t17644-RA"/>
    </source>
</evidence>
<accession>A0A915ITX3</accession>
<dbReference type="Proteomes" id="UP000887565">
    <property type="component" value="Unplaced"/>
</dbReference>
<reference evidence="2" key="1">
    <citation type="submission" date="2022-11" db="UniProtKB">
        <authorList>
            <consortium name="WormBaseParasite"/>
        </authorList>
    </citation>
    <scope>IDENTIFICATION</scope>
</reference>
<organism evidence="1 2">
    <name type="scientific">Romanomermis culicivorax</name>
    <name type="common">Nematode worm</name>
    <dbReference type="NCBI Taxonomy" id="13658"/>
    <lineage>
        <taxon>Eukaryota</taxon>
        <taxon>Metazoa</taxon>
        <taxon>Ecdysozoa</taxon>
        <taxon>Nematoda</taxon>
        <taxon>Enoplea</taxon>
        <taxon>Dorylaimia</taxon>
        <taxon>Mermithida</taxon>
        <taxon>Mermithoidea</taxon>
        <taxon>Mermithidae</taxon>
        <taxon>Romanomermis</taxon>
    </lineage>
</organism>
<proteinExistence type="predicted"/>
<name>A0A915ITX3_ROMCU</name>
<dbReference type="WBParaSite" id="nRc.2.0.1.t17644-RA">
    <property type="protein sequence ID" value="nRc.2.0.1.t17644-RA"/>
    <property type="gene ID" value="nRc.2.0.1.g17644"/>
</dbReference>
<keyword evidence="1" id="KW-1185">Reference proteome</keyword>